<dbReference type="GO" id="GO:0006935">
    <property type="term" value="P:chemotaxis"/>
    <property type="evidence" value="ECO:0007669"/>
    <property type="project" value="UniProtKB-KW"/>
</dbReference>
<keyword evidence="11" id="KW-0282">Flagellum</keyword>
<dbReference type="PANTHER" id="PTHR35091">
    <property type="entry name" value="FLAGELLAR PROTEIN FLIL"/>
    <property type="match status" value="1"/>
</dbReference>
<evidence type="ECO:0000256" key="8">
    <source>
        <dbReference type="ARBA" id="ARBA00022989"/>
    </source>
</evidence>
<keyword evidence="8 10" id="KW-1133">Transmembrane helix</keyword>
<protein>
    <recommendedName>
        <fullName evidence="10">Flagellar protein FliL</fullName>
    </recommendedName>
</protein>
<dbReference type="InterPro" id="IPR005503">
    <property type="entry name" value="FliL"/>
</dbReference>
<keyword evidence="9 10" id="KW-0472">Membrane</keyword>
<evidence type="ECO:0000256" key="2">
    <source>
        <dbReference type="ARBA" id="ARBA00004162"/>
    </source>
</evidence>
<reference evidence="12" key="1">
    <citation type="submission" date="2015-03" db="EMBL/GenBank/DDBJ databases">
        <authorList>
            <person name="Nijsse Bart"/>
        </authorList>
    </citation>
    <scope>NUCLEOTIDE SEQUENCE [LARGE SCALE GENOMIC DNA]</scope>
</reference>
<evidence type="ECO:0000256" key="5">
    <source>
        <dbReference type="ARBA" id="ARBA00022500"/>
    </source>
</evidence>
<dbReference type="GO" id="GO:0071978">
    <property type="term" value="P:bacterial-type flagellum-dependent swarming motility"/>
    <property type="evidence" value="ECO:0007669"/>
    <property type="project" value="TreeGrafter"/>
</dbReference>
<keyword evidence="12" id="KW-1185">Reference proteome</keyword>
<gene>
    <name evidence="11" type="ORF">SpAn4DRAFT_3996</name>
</gene>
<keyword evidence="4 10" id="KW-1003">Cell membrane</keyword>
<dbReference type="EMBL" id="CTRP01000004">
    <property type="protein sequence ID" value="CQR71491.1"/>
    <property type="molecule type" value="Genomic_DNA"/>
</dbReference>
<dbReference type="PANTHER" id="PTHR35091:SF2">
    <property type="entry name" value="FLAGELLAR PROTEIN FLIL"/>
    <property type="match status" value="1"/>
</dbReference>
<name>A0A0U1KVT4_9FIRM</name>
<dbReference type="AlphaFoldDB" id="A0A0U1KVT4"/>
<keyword evidence="11" id="KW-0969">Cilium</keyword>
<evidence type="ECO:0000256" key="3">
    <source>
        <dbReference type="ARBA" id="ARBA00008281"/>
    </source>
</evidence>
<feature type="transmembrane region" description="Helical" evidence="10">
    <location>
        <begin position="12"/>
        <end position="34"/>
    </location>
</feature>
<dbReference type="Proteomes" id="UP000049855">
    <property type="component" value="Unassembled WGS sequence"/>
</dbReference>
<evidence type="ECO:0000256" key="7">
    <source>
        <dbReference type="ARBA" id="ARBA00022779"/>
    </source>
</evidence>
<comment type="similarity">
    <text evidence="3 10">Belongs to the FliL family.</text>
</comment>
<evidence type="ECO:0000313" key="12">
    <source>
        <dbReference type="Proteomes" id="UP000049855"/>
    </source>
</evidence>
<evidence type="ECO:0000256" key="9">
    <source>
        <dbReference type="ARBA" id="ARBA00023136"/>
    </source>
</evidence>
<organism evidence="11 12">
    <name type="scientific">Sporomusa ovata</name>
    <dbReference type="NCBI Taxonomy" id="2378"/>
    <lineage>
        <taxon>Bacteria</taxon>
        <taxon>Bacillati</taxon>
        <taxon>Bacillota</taxon>
        <taxon>Negativicutes</taxon>
        <taxon>Selenomonadales</taxon>
        <taxon>Sporomusaceae</taxon>
        <taxon>Sporomusa</taxon>
    </lineage>
</organism>
<dbReference type="Pfam" id="PF03748">
    <property type="entry name" value="FliL"/>
    <property type="match status" value="1"/>
</dbReference>
<evidence type="ECO:0000256" key="1">
    <source>
        <dbReference type="ARBA" id="ARBA00002254"/>
    </source>
</evidence>
<dbReference type="GO" id="GO:0005886">
    <property type="term" value="C:plasma membrane"/>
    <property type="evidence" value="ECO:0007669"/>
    <property type="project" value="UniProtKB-SubCell"/>
</dbReference>
<evidence type="ECO:0000256" key="4">
    <source>
        <dbReference type="ARBA" id="ARBA00022475"/>
    </source>
</evidence>
<comment type="function">
    <text evidence="1 10">Controls the rotational direction of flagella during chemotaxis.</text>
</comment>
<accession>A0A0U1KVT4</accession>
<keyword evidence="7 10" id="KW-0283">Flagellar rotation</keyword>
<dbReference type="GO" id="GO:0009425">
    <property type="term" value="C:bacterial-type flagellum basal body"/>
    <property type="evidence" value="ECO:0007669"/>
    <property type="project" value="InterPro"/>
</dbReference>
<sequence>MAEEEKPKKMSMMVIIILIVVGLILAGGISYLIATRVVSDQTVEKKSSQHEPGQFIKLGDAKDGLILNIGGVNSGRYLKIGVIVELKPSKNTAAKEGKTLSPEEIKILDTAVYVLRSQKIEDFDPTKQEQLKEMLKNEINTTLGEDRVYDIYITNFVLQ</sequence>
<keyword evidence="5 10" id="KW-0145">Chemotaxis</keyword>
<comment type="subcellular location">
    <subcellularLocation>
        <location evidence="2">Cell membrane</location>
        <topology evidence="2">Single-pass membrane protein</topology>
    </subcellularLocation>
</comment>
<evidence type="ECO:0000313" key="11">
    <source>
        <dbReference type="EMBL" id="CQR71491.1"/>
    </source>
</evidence>
<evidence type="ECO:0000256" key="6">
    <source>
        <dbReference type="ARBA" id="ARBA00022692"/>
    </source>
</evidence>
<keyword evidence="11" id="KW-0966">Cell projection</keyword>
<evidence type="ECO:0000256" key="10">
    <source>
        <dbReference type="RuleBase" id="RU364125"/>
    </source>
</evidence>
<keyword evidence="6 10" id="KW-0812">Transmembrane</keyword>
<proteinExistence type="inferred from homology"/>